<evidence type="ECO:0008006" key="3">
    <source>
        <dbReference type="Google" id="ProtNLM"/>
    </source>
</evidence>
<dbReference type="GO" id="GO:0016787">
    <property type="term" value="F:hydrolase activity"/>
    <property type="evidence" value="ECO:0007669"/>
    <property type="project" value="InterPro"/>
</dbReference>
<dbReference type="Gene3D" id="3.40.50.1820">
    <property type="entry name" value="alpha/beta hydrolase"/>
    <property type="match status" value="1"/>
</dbReference>
<dbReference type="InterPro" id="IPR010662">
    <property type="entry name" value="RBBP9/YdeN"/>
</dbReference>
<dbReference type="STRING" id="1798351.A2930_01470"/>
<proteinExistence type="predicted"/>
<dbReference type="PANTHER" id="PTHR15394">
    <property type="entry name" value="SERINE HYDROLASE RBBP9"/>
    <property type="match status" value="1"/>
</dbReference>
<gene>
    <name evidence="1" type="ORF">A2930_01470</name>
</gene>
<evidence type="ECO:0000313" key="2">
    <source>
        <dbReference type="Proteomes" id="UP000178114"/>
    </source>
</evidence>
<dbReference type="InterPro" id="IPR029058">
    <property type="entry name" value="AB_hydrolase_fold"/>
</dbReference>
<name>A0A1F5X1V7_9BACT</name>
<dbReference type="PANTHER" id="PTHR15394:SF3">
    <property type="entry name" value="SERINE HYDROLASE RBBP9"/>
    <property type="match status" value="1"/>
</dbReference>
<evidence type="ECO:0000313" key="1">
    <source>
        <dbReference type="EMBL" id="OGF81813.1"/>
    </source>
</evidence>
<reference evidence="1 2" key="1">
    <citation type="journal article" date="2016" name="Nat. Commun.">
        <title>Thousands of microbial genomes shed light on interconnected biogeochemical processes in an aquifer system.</title>
        <authorList>
            <person name="Anantharaman K."/>
            <person name="Brown C.T."/>
            <person name="Hug L.A."/>
            <person name="Sharon I."/>
            <person name="Castelle C.J."/>
            <person name="Probst A.J."/>
            <person name="Thomas B.C."/>
            <person name="Singh A."/>
            <person name="Wilkins M.J."/>
            <person name="Karaoz U."/>
            <person name="Brodie E.L."/>
            <person name="Williams K.H."/>
            <person name="Hubbard S.S."/>
            <person name="Banfield J.F."/>
        </authorList>
    </citation>
    <scope>NUCLEOTIDE SEQUENCE [LARGE SCALE GENOMIC DNA]</scope>
</reference>
<sequence length="190" mass="21331">MQKKVFIIHGWDGSPQNCWFPWLKNELSKNGFDVTVPSMPDPENPKIEDWVRHLSTVAGKPDVNTYFVGHSIGCQTILRYIEGLKKPVGGVVCIAGFFRLLHLTTNEEKEIAKPWLETPMNYEKIRLNANKITAVFSDNDPDVDLGDKELFEKKLGAKTIVEHNMGHFDDDAGIKKLPSALDAILEIAGD</sequence>
<dbReference type="SUPFAM" id="SSF53474">
    <property type="entry name" value="alpha/beta-Hydrolases"/>
    <property type="match status" value="1"/>
</dbReference>
<dbReference type="Pfam" id="PF06821">
    <property type="entry name" value="Ser_hydrolase"/>
    <property type="match status" value="1"/>
</dbReference>
<dbReference type="EMBL" id="MFID01000005">
    <property type="protein sequence ID" value="OGF81813.1"/>
    <property type="molecule type" value="Genomic_DNA"/>
</dbReference>
<dbReference type="AlphaFoldDB" id="A0A1F5X1V7"/>
<dbReference type="Proteomes" id="UP000178114">
    <property type="component" value="Unassembled WGS sequence"/>
</dbReference>
<organism evidence="1 2">
    <name type="scientific">Candidatus Giovannonibacteria bacterium RIFCSPLOWO2_01_FULL_45_34</name>
    <dbReference type="NCBI Taxonomy" id="1798351"/>
    <lineage>
        <taxon>Bacteria</taxon>
        <taxon>Candidatus Giovannoniibacteriota</taxon>
    </lineage>
</organism>
<comment type="caution">
    <text evidence="1">The sequence shown here is derived from an EMBL/GenBank/DDBJ whole genome shotgun (WGS) entry which is preliminary data.</text>
</comment>
<protein>
    <recommendedName>
        <fullName evidence="3">Serine hydrolase family protein</fullName>
    </recommendedName>
</protein>
<accession>A0A1F5X1V7</accession>